<dbReference type="Gene3D" id="3.40.30.10">
    <property type="entry name" value="Glutaredoxin"/>
    <property type="match status" value="1"/>
</dbReference>
<dbReference type="Pfam" id="PF03960">
    <property type="entry name" value="ArsC"/>
    <property type="match status" value="1"/>
</dbReference>
<dbReference type="InterPro" id="IPR036249">
    <property type="entry name" value="Thioredoxin-like_sf"/>
</dbReference>
<evidence type="ECO:0000313" key="3">
    <source>
        <dbReference type="EMBL" id="CCO94516.1"/>
    </source>
</evidence>
<accession>A0A831ERH5</accession>
<dbReference type="InterPro" id="IPR006504">
    <property type="entry name" value="Tscrpt_reg_Spx/MgsR"/>
</dbReference>
<dbReference type="PANTHER" id="PTHR30041">
    <property type="entry name" value="ARSENATE REDUCTASE"/>
    <property type="match status" value="1"/>
</dbReference>
<organism evidence="3 4">
    <name type="scientific">Erwinia amylovora NBRC 12687 = CFBP 1232</name>
    <dbReference type="NCBI Taxonomy" id="1219359"/>
    <lineage>
        <taxon>Bacteria</taxon>
        <taxon>Pseudomonadati</taxon>
        <taxon>Pseudomonadota</taxon>
        <taxon>Gammaproteobacteria</taxon>
        <taxon>Enterobacterales</taxon>
        <taxon>Erwiniaceae</taxon>
        <taxon>Erwinia</taxon>
    </lineage>
</organism>
<comment type="similarity">
    <text evidence="1 2">Belongs to the ArsC family.</text>
</comment>
<evidence type="ECO:0000313" key="4">
    <source>
        <dbReference type="Proteomes" id="UP000013111"/>
    </source>
</evidence>
<name>A0A831ERH5_ERWAM</name>
<evidence type="ECO:0000256" key="2">
    <source>
        <dbReference type="PROSITE-ProRule" id="PRU01282"/>
    </source>
</evidence>
<dbReference type="NCBIfam" id="TIGR01617">
    <property type="entry name" value="arsC_related"/>
    <property type="match status" value="1"/>
</dbReference>
<comment type="caution">
    <text evidence="3">The sequence shown here is derived from an EMBL/GenBank/DDBJ whole genome shotgun (WGS) entry which is preliminary data.</text>
</comment>
<dbReference type="Proteomes" id="UP000013111">
    <property type="component" value="Unassembled WGS sequence"/>
</dbReference>
<reference evidence="3 4" key="2">
    <citation type="submission" date="2013-04" db="EMBL/GenBank/DDBJ databases">
        <title>Comparative genomics of 12 strains of Erwinia amylovora identifies a pan-genome with a large conserved core and provides insights into host specificity.</title>
        <authorList>
            <person name="Mann R.A."/>
            <person name="Smits T.H.M."/>
            <person name="Buehlmann A."/>
            <person name="Blom J."/>
            <person name="Goesmann A."/>
            <person name="Frey J.E."/>
            <person name="Plummer K.M."/>
            <person name="Beer S.V."/>
            <person name="Luck J."/>
            <person name="Duffy B."/>
            <person name="Rodoni B."/>
        </authorList>
    </citation>
    <scope>NUCLEOTIDE SEQUENCE [LARGE SCALE GENOMIC DNA]</scope>
    <source>
        <strain evidence="4">CFBP 1232</strain>
    </source>
</reference>
<reference evidence="3 4" key="1">
    <citation type="submission" date="2012-11" db="EMBL/GenBank/DDBJ databases">
        <authorList>
            <person name="Linke B."/>
        </authorList>
    </citation>
    <scope>NUCLEOTIDE SEQUENCE [LARGE SCALE GENOMIC DNA]</scope>
    <source>
        <strain evidence="4">CFBP 1232</strain>
    </source>
</reference>
<protein>
    <submittedName>
        <fullName evidence="3">Regulatory protein spx</fullName>
    </submittedName>
</protein>
<dbReference type="AlphaFoldDB" id="A0A831ERH5"/>
<dbReference type="EMBL" id="CAPB01000025">
    <property type="protein sequence ID" value="CCO94516.1"/>
    <property type="molecule type" value="Genomic_DNA"/>
</dbReference>
<evidence type="ECO:0000256" key="1">
    <source>
        <dbReference type="ARBA" id="ARBA00007198"/>
    </source>
</evidence>
<dbReference type="RefSeq" id="WP_004158980.1">
    <property type="nucleotide sequence ID" value="NZ_BAYW01000024.1"/>
</dbReference>
<dbReference type="GeneID" id="97606711"/>
<dbReference type="NCBIfam" id="NF008107">
    <property type="entry name" value="PRK10853.1"/>
    <property type="match status" value="1"/>
</dbReference>
<sequence length="127" mass="14377">MQEEQSQNLLTLYGIKNCDTIKKARRFLETSGINYQFHDYRVNGLDAELLQGFIDNLGWEALLNTRGTTWRNLDESVRKAVNTPASALALMLAQPAIIKRPLLCAQDGSMLLGFNETTYQSFTMEKS</sequence>
<dbReference type="PROSITE" id="PS51353">
    <property type="entry name" value="ARSC"/>
    <property type="match status" value="1"/>
</dbReference>
<proteinExistence type="inferred from homology"/>
<dbReference type="SUPFAM" id="SSF52833">
    <property type="entry name" value="Thioredoxin-like"/>
    <property type="match status" value="1"/>
</dbReference>
<dbReference type="CDD" id="cd03035">
    <property type="entry name" value="ArsC_Yffb"/>
    <property type="match status" value="1"/>
</dbReference>
<dbReference type="PANTHER" id="PTHR30041:SF8">
    <property type="entry name" value="PROTEIN YFFB"/>
    <property type="match status" value="1"/>
</dbReference>
<dbReference type="InterPro" id="IPR006660">
    <property type="entry name" value="Arsenate_reductase-like"/>
</dbReference>
<gene>
    <name evidence="3" type="ORF">BN437_2606</name>
</gene>